<protein>
    <submittedName>
        <fullName evidence="3">Uncharacterized protein</fullName>
    </submittedName>
</protein>
<organism evidence="3 4">
    <name type="scientific">Aduncisulcus paluster</name>
    <dbReference type="NCBI Taxonomy" id="2918883"/>
    <lineage>
        <taxon>Eukaryota</taxon>
        <taxon>Metamonada</taxon>
        <taxon>Carpediemonas-like organisms</taxon>
        <taxon>Aduncisulcus</taxon>
    </lineage>
</organism>
<gene>
    <name evidence="3" type="ORF">ADUPG1_010088</name>
    <name evidence="2" type="ORF">ADUPG1_011629</name>
</gene>
<reference evidence="3" key="1">
    <citation type="submission" date="2022-03" db="EMBL/GenBank/DDBJ databases">
        <title>Draft genome sequence of Aduncisulcus paluster, a free-living microaerophilic Fornicata.</title>
        <authorList>
            <person name="Yuyama I."/>
            <person name="Kume K."/>
            <person name="Tamura T."/>
            <person name="Inagaki Y."/>
            <person name="Hashimoto T."/>
        </authorList>
    </citation>
    <scope>NUCLEOTIDE SEQUENCE</scope>
    <source>
        <strain evidence="3">NY0171</strain>
    </source>
</reference>
<sequence>MQKDIVIKYEEERKEAAAKIQSFLCSFLDYHHFRRIKHNLLALQRLDPRIVLKEIDVTMSKILESRSSEFEIVYKLEGYSFPPLPVYYVHVIDPSQKKIVKKTVYKPLFSTHAQLYVAARADPVLYKSRLGTTKVGQIVSKRKGLGAYKSGSNPDIIRSIDVETPITPSMEVFSKESNPHSSPTKTEESSRIDSIEDSLTFEAVPSIPEIRDELGIQDLHEG</sequence>
<evidence type="ECO:0000256" key="1">
    <source>
        <dbReference type="SAM" id="MobiDB-lite"/>
    </source>
</evidence>
<dbReference type="Proteomes" id="UP001057375">
    <property type="component" value="Unassembled WGS sequence"/>
</dbReference>
<evidence type="ECO:0000313" key="2">
    <source>
        <dbReference type="EMBL" id="GKT20042.1"/>
    </source>
</evidence>
<evidence type="ECO:0000313" key="3">
    <source>
        <dbReference type="EMBL" id="GKT37268.1"/>
    </source>
</evidence>
<proteinExistence type="predicted"/>
<feature type="region of interest" description="Disordered" evidence="1">
    <location>
        <begin position="171"/>
        <end position="198"/>
    </location>
</feature>
<keyword evidence="4" id="KW-1185">Reference proteome</keyword>
<dbReference type="EMBL" id="BQXS01012142">
    <property type="protein sequence ID" value="GKT20042.1"/>
    <property type="molecule type" value="Genomic_DNA"/>
</dbReference>
<comment type="caution">
    <text evidence="3">The sequence shown here is derived from an EMBL/GenBank/DDBJ whole genome shotgun (WGS) entry which is preliminary data.</text>
</comment>
<dbReference type="EMBL" id="BQXS01011436">
    <property type="protein sequence ID" value="GKT37268.1"/>
    <property type="molecule type" value="Genomic_DNA"/>
</dbReference>
<name>A0ABQ5KXV2_9EUKA</name>
<evidence type="ECO:0000313" key="4">
    <source>
        <dbReference type="Proteomes" id="UP001057375"/>
    </source>
</evidence>
<accession>A0ABQ5KXV2</accession>
<feature type="compositionally biased region" description="Basic and acidic residues" evidence="1">
    <location>
        <begin position="185"/>
        <end position="194"/>
    </location>
</feature>